<protein>
    <submittedName>
        <fullName evidence="5">Trichohyalin-like</fullName>
    </submittedName>
</protein>
<evidence type="ECO:0000313" key="5">
    <source>
        <dbReference type="WBParaSite" id="Hba_14118"/>
    </source>
</evidence>
<evidence type="ECO:0000256" key="1">
    <source>
        <dbReference type="SAM" id="Coils"/>
    </source>
</evidence>
<feature type="compositionally biased region" description="Basic and acidic residues" evidence="2">
    <location>
        <begin position="71"/>
        <end position="99"/>
    </location>
</feature>
<keyword evidence="3" id="KW-0732">Signal</keyword>
<evidence type="ECO:0000256" key="3">
    <source>
        <dbReference type="SAM" id="SignalP"/>
    </source>
</evidence>
<dbReference type="AlphaFoldDB" id="A0A1I7X8Z7"/>
<proteinExistence type="predicted"/>
<feature type="chain" id="PRO_5009311037" evidence="3">
    <location>
        <begin position="20"/>
        <end position="259"/>
    </location>
</feature>
<feature type="signal peptide" evidence="3">
    <location>
        <begin position="1"/>
        <end position="19"/>
    </location>
</feature>
<name>A0A1I7X8Z7_HETBA</name>
<keyword evidence="4" id="KW-1185">Reference proteome</keyword>
<feature type="coiled-coil region" evidence="1">
    <location>
        <begin position="142"/>
        <end position="176"/>
    </location>
</feature>
<reference evidence="5" key="1">
    <citation type="submission" date="2016-11" db="UniProtKB">
        <authorList>
            <consortium name="WormBaseParasite"/>
        </authorList>
    </citation>
    <scope>IDENTIFICATION</scope>
</reference>
<dbReference type="Proteomes" id="UP000095283">
    <property type="component" value="Unplaced"/>
</dbReference>
<accession>A0A1I7X8Z7</accession>
<evidence type="ECO:0000256" key="2">
    <source>
        <dbReference type="SAM" id="MobiDB-lite"/>
    </source>
</evidence>
<organism evidence="4 5">
    <name type="scientific">Heterorhabditis bacteriophora</name>
    <name type="common">Entomopathogenic nematode worm</name>
    <dbReference type="NCBI Taxonomy" id="37862"/>
    <lineage>
        <taxon>Eukaryota</taxon>
        <taxon>Metazoa</taxon>
        <taxon>Ecdysozoa</taxon>
        <taxon>Nematoda</taxon>
        <taxon>Chromadorea</taxon>
        <taxon>Rhabditida</taxon>
        <taxon>Rhabditina</taxon>
        <taxon>Rhabditomorpha</taxon>
        <taxon>Strongyloidea</taxon>
        <taxon>Heterorhabditidae</taxon>
        <taxon>Heterorhabditis</taxon>
    </lineage>
</organism>
<keyword evidence="1" id="KW-0175">Coiled coil</keyword>
<feature type="region of interest" description="Disordered" evidence="2">
    <location>
        <begin position="62"/>
        <end position="107"/>
    </location>
</feature>
<sequence length="259" mass="30328">MKLLLFTLGLFALSALGTAEEAKKLTENGKAVLSKVRALKNEEKTLLSTITDEEQKDLVEEALDKEEEESDSKALDALEKEEKEDKGDKEGEVKEETKPTRVKRAPRRGHPVRYMRLLLLTLGLFVIYTFAQEAHKHATEVLAKVRALKAEEKTELEKIKDEEEKDVVEAQLLEEEAAALKLSNRPKRAAVIFTNGSPRRGLKRAKTRRLKKIRRIRQNRRLRKTRRNHRLRHRRNQKRANRRKFVLRRRINRSFRRRG</sequence>
<dbReference type="WBParaSite" id="Hba_14118">
    <property type="protein sequence ID" value="Hba_14118"/>
    <property type="gene ID" value="Hba_14118"/>
</dbReference>
<evidence type="ECO:0000313" key="4">
    <source>
        <dbReference type="Proteomes" id="UP000095283"/>
    </source>
</evidence>